<dbReference type="InterPro" id="IPR011697">
    <property type="entry name" value="Peptidase_C26"/>
</dbReference>
<organism evidence="1 2">
    <name type="scientific">Kordiimonas pumila</name>
    <dbReference type="NCBI Taxonomy" id="2161677"/>
    <lineage>
        <taxon>Bacteria</taxon>
        <taxon>Pseudomonadati</taxon>
        <taxon>Pseudomonadota</taxon>
        <taxon>Alphaproteobacteria</taxon>
        <taxon>Kordiimonadales</taxon>
        <taxon>Kordiimonadaceae</taxon>
        <taxon>Kordiimonas</taxon>
    </lineage>
</organism>
<dbReference type="PROSITE" id="PS51273">
    <property type="entry name" value="GATASE_TYPE_1"/>
    <property type="match status" value="1"/>
</dbReference>
<proteinExistence type="predicted"/>
<protein>
    <submittedName>
        <fullName evidence="1">Gamma-glutamyl-gamma-aminobutyrate hydrolase family protein</fullName>
    </submittedName>
</protein>
<reference evidence="2" key="1">
    <citation type="journal article" date="2019" name="Int. J. Syst. Evol. Microbiol.">
        <title>The Global Catalogue of Microorganisms (GCM) 10K type strain sequencing project: providing services to taxonomists for standard genome sequencing and annotation.</title>
        <authorList>
            <consortium name="The Broad Institute Genomics Platform"/>
            <consortium name="The Broad Institute Genome Sequencing Center for Infectious Disease"/>
            <person name="Wu L."/>
            <person name="Ma J."/>
        </authorList>
    </citation>
    <scope>NUCLEOTIDE SEQUENCE [LARGE SCALE GENOMIC DNA]</scope>
    <source>
        <strain evidence="2">KCTC 62164</strain>
    </source>
</reference>
<dbReference type="RefSeq" id="WP_194214326.1">
    <property type="nucleotide sequence ID" value="NZ_CP061205.1"/>
</dbReference>
<keyword evidence="2" id="KW-1185">Reference proteome</keyword>
<comment type="caution">
    <text evidence="1">The sequence shown here is derived from an EMBL/GenBank/DDBJ whole genome shotgun (WGS) entry which is preliminary data.</text>
</comment>
<sequence length="259" mass="28696">MPRLTPRTKRPLIGITTGNVLNSVALWSLRWSITMAGGRPIRISPSHNVDMVRELNGLVVSGGNDINPALYGHPNTASHDIDPHRDRLERECVEMAYLEQLPILGVCRGAQMINIVLGGTLHQDAPSIFDGFLPTQSTFAKIFARRKVFIDKNSRLINILENNPELWVNSLHHQAMDTLGKGLRKVAADDQGIVQAIEDVTPDHFVLGVQWHPEFMLYSSPQRKIFKTFVRASSTGCRVPDTQGAPVMKGVLTNAHRGA</sequence>
<dbReference type="Proteomes" id="UP001595444">
    <property type="component" value="Unassembled WGS sequence"/>
</dbReference>
<name>A0ABV7D2S0_9PROT</name>
<gene>
    <name evidence="1" type="ORF">ACFOKA_06080</name>
</gene>
<dbReference type="EMBL" id="JBHRSL010000003">
    <property type="protein sequence ID" value="MFC3051466.1"/>
    <property type="molecule type" value="Genomic_DNA"/>
</dbReference>
<dbReference type="Gene3D" id="3.40.50.880">
    <property type="match status" value="1"/>
</dbReference>
<dbReference type="PANTHER" id="PTHR43235:SF1">
    <property type="entry name" value="GLUTAMINE AMIDOTRANSFERASE PB2B2.05-RELATED"/>
    <property type="match status" value="1"/>
</dbReference>
<keyword evidence="1" id="KW-0378">Hydrolase</keyword>
<evidence type="ECO:0000313" key="1">
    <source>
        <dbReference type="EMBL" id="MFC3051466.1"/>
    </source>
</evidence>
<dbReference type="InterPro" id="IPR029062">
    <property type="entry name" value="Class_I_gatase-like"/>
</dbReference>
<dbReference type="CDD" id="cd01745">
    <property type="entry name" value="GATase1_2"/>
    <property type="match status" value="1"/>
</dbReference>
<evidence type="ECO:0000313" key="2">
    <source>
        <dbReference type="Proteomes" id="UP001595444"/>
    </source>
</evidence>
<dbReference type="GO" id="GO:0016787">
    <property type="term" value="F:hydrolase activity"/>
    <property type="evidence" value="ECO:0007669"/>
    <property type="project" value="UniProtKB-KW"/>
</dbReference>
<dbReference type="InterPro" id="IPR044668">
    <property type="entry name" value="PuuD-like"/>
</dbReference>
<accession>A0ABV7D2S0</accession>
<dbReference type="PANTHER" id="PTHR43235">
    <property type="entry name" value="GLUTAMINE AMIDOTRANSFERASE PB2B2.05-RELATED"/>
    <property type="match status" value="1"/>
</dbReference>
<dbReference type="SUPFAM" id="SSF52317">
    <property type="entry name" value="Class I glutamine amidotransferase-like"/>
    <property type="match status" value="1"/>
</dbReference>
<dbReference type="Pfam" id="PF07722">
    <property type="entry name" value="Peptidase_C26"/>
    <property type="match status" value="1"/>
</dbReference>